<evidence type="ECO:0000256" key="1">
    <source>
        <dbReference type="ARBA" id="ARBA00022679"/>
    </source>
</evidence>
<dbReference type="RefSeq" id="WP_310422793.1">
    <property type="nucleotide sequence ID" value="NZ_JAVDYC010000001.1"/>
</dbReference>
<proteinExistence type="predicted"/>
<dbReference type="AlphaFoldDB" id="A0AAE3ZXI9"/>
<reference evidence="4 5" key="1">
    <citation type="submission" date="2023-07" db="EMBL/GenBank/DDBJ databases">
        <title>Sequencing the genomes of 1000 actinobacteria strains.</title>
        <authorList>
            <person name="Klenk H.-P."/>
        </authorList>
    </citation>
    <scope>NUCLEOTIDE SEQUENCE [LARGE SCALE GENOMIC DNA]</scope>
    <source>
        <strain evidence="4 5">DSM 44711</strain>
    </source>
</reference>
<sequence>MLDLRDDDPDLEKRLSDELDAINEAAVGADDHRNLAIRLTDDDGTLIGGLTGYTWGGCGGISSLWLRAEHRGRGHGARLLAAAEDEIRRRGCDRVVVATMSFHAPGFYLRHGYREVGYTPGMPGGTGKHHFHKPLG</sequence>
<dbReference type="EMBL" id="JAVDYC010000001">
    <property type="protein sequence ID" value="MDR7326675.1"/>
    <property type="molecule type" value="Genomic_DNA"/>
</dbReference>
<dbReference type="Proteomes" id="UP001183629">
    <property type="component" value="Unassembled WGS sequence"/>
</dbReference>
<dbReference type="InterPro" id="IPR000182">
    <property type="entry name" value="GNAT_dom"/>
</dbReference>
<evidence type="ECO:0000313" key="5">
    <source>
        <dbReference type="Proteomes" id="UP001183629"/>
    </source>
</evidence>
<keyword evidence="1" id="KW-0808">Transferase</keyword>
<dbReference type="PROSITE" id="PS51186">
    <property type="entry name" value="GNAT"/>
    <property type="match status" value="1"/>
</dbReference>
<dbReference type="GO" id="GO:0016747">
    <property type="term" value="F:acyltransferase activity, transferring groups other than amino-acyl groups"/>
    <property type="evidence" value="ECO:0007669"/>
    <property type="project" value="InterPro"/>
</dbReference>
<evidence type="ECO:0000259" key="3">
    <source>
        <dbReference type="PROSITE" id="PS51186"/>
    </source>
</evidence>
<protein>
    <submittedName>
        <fullName evidence="4">GNAT superfamily N-acetyltransferase</fullName>
    </submittedName>
</protein>
<dbReference type="Gene3D" id="3.40.630.30">
    <property type="match status" value="1"/>
</dbReference>
<dbReference type="InterPro" id="IPR016181">
    <property type="entry name" value="Acyl_CoA_acyltransferase"/>
</dbReference>
<dbReference type="SUPFAM" id="SSF55729">
    <property type="entry name" value="Acyl-CoA N-acyltransferases (Nat)"/>
    <property type="match status" value="1"/>
</dbReference>
<gene>
    <name evidence="4" type="ORF">J2S44_006925</name>
</gene>
<dbReference type="Pfam" id="PF00583">
    <property type="entry name" value="Acetyltransf_1"/>
    <property type="match status" value="1"/>
</dbReference>
<keyword evidence="5" id="KW-1185">Reference proteome</keyword>
<accession>A0AAE3ZXI9</accession>
<dbReference type="PANTHER" id="PTHR43877">
    <property type="entry name" value="AMINOALKYLPHOSPHONATE N-ACETYLTRANSFERASE-RELATED-RELATED"/>
    <property type="match status" value="1"/>
</dbReference>
<evidence type="ECO:0000256" key="2">
    <source>
        <dbReference type="ARBA" id="ARBA00023315"/>
    </source>
</evidence>
<evidence type="ECO:0000313" key="4">
    <source>
        <dbReference type="EMBL" id="MDR7326675.1"/>
    </source>
</evidence>
<feature type="domain" description="N-acetyltransferase" evidence="3">
    <location>
        <begin position="1"/>
        <end position="136"/>
    </location>
</feature>
<keyword evidence="2" id="KW-0012">Acyltransferase</keyword>
<comment type="caution">
    <text evidence="4">The sequence shown here is derived from an EMBL/GenBank/DDBJ whole genome shotgun (WGS) entry which is preliminary data.</text>
</comment>
<dbReference type="CDD" id="cd04301">
    <property type="entry name" value="NAT_SF"/>
    <property type="match status" value="1"/>
</dbReference>
<organism evidence="4 5">
    <name type="scientific">Catenuloplanes niger</name>
    <dbReference type="NCBI Taxonomy" id="587534"/>
    <lineage>
        <taxon>Bacteria</taxon>
        <taxon>Bacillati</taxon>
        <taxon>Actinomycetota</taxon>
        <taxon>Actinomycetes</taxon>
        <taxon>Micromonosporales</taxon>
        <taxon>Micromonosporaceae</taxon>
        <taxon>Catenuloplanes</taxon>
    </lineage>
</organism>
<dbReference type="PANTHER" id="PTHR43877:SF2">
    <property type="entry name" value="AMINOALKYLPHOSPHONATE N-ACETYLTRANSFERASE-RELATED"/>
    <property type="match status" value="1"/>
</dbReference>
<dbReference type="InterPro" id="IPR050832">
    <property type="entry name" value="Bact_Acetyltransf"/>
</dbReference>
<name>A0AAE3ZXI9_9ACTN</name>